<dbReference type="Pfam" id="PF14541">
    <property type="entry name" value="TAXi_C"/>
    <property type="match status" value="1"/>
</dbReference>
<dbReference type="GO" id="GO:0004190">
    <property type="term" value="F:aspartic-type endopeptidase activity"/>
    <property type="evidence" value="ECO:0007669"/>
    <property type="project" value="InterPro"/>
</dbReference>
<sequence>MPCGCSYVLALIAISVLVFVQGTAQAASAKPLLSRITQDSKTSLYTISIKNGAPPLVVDLAGTLVWSTCPSTHSTVPCLSDTCHAVHHQQPRRCRHVDGGWFWAGRELEPGSRCACCTAHPFNPVTGECSTGDLTSFAMSANTTNGTSLLYSEEFTTVGACAPERLLASLPATAAGVAGFSRQPLSLPSQIASQRQFGNKFSLCLPAFATFGDTPVYLWTPSPNGPVDYTKIIRHTPLLTNPRNAGFYLPVKRISVTWNGPEVPLSLPVGALDLDVRTGRGGVVLSTVTPYAIMRPDVFRAFAQAFDTVVARDRISSVSRVAGVKPFELCYGGTGGFAMMKRTGYDAPGIKLELAGATGNWTILNSNYLVRGACVGILEMGPAGMPVDGEPAIVIGGMQLENILLEFDLEKRMLGFSGLLNWDLTNCYSATFL</sequence>
<evidence type="ECO:0000256" key="2">
    <source>
        <dbReference type="ARBA" id="ARBA00022729"/>
    </source>
</evidence>
<dbReference type="InterPro" id="IPR032861">
    <property type="entry name" value="TAXi_N"/>
</dbReference>
<evidence type="ECO:0000259" key="5">
    <source>
        <dbReference type="Pfam" id="PF14543"/>
    </source>
</evidence>
<proteinExistence type="inferred from homology"/>
<feature type="domain" description="Xylanase inhibitor C-terminal" evidence="4">
    <location>
        <begin position="247"/>
        <end position="417"/>
    </location>
</feature>
<dbReference type="InterPro" id="IPR033868">
    <property type="entry name" value="Xylanase_inhibitor_I-like"/>
</dbReference>
<dbReference type="InterPro" id="IPR032799">
    <property type="entry name" value="TAXi_C"/>
</dbReference>
<feature type="chain" id="PRO_5035310781" description="Peptidase A1 domain-containing protein" evidence="3">
    <location>
        <begin position="27"/>
        <end position="433"/>
    </location>
</feature>
<reference evidence="6" key="2">
    <citation type="submission" date="2021-02" db="EMBL/GenBank/DDBJ databases">
        <authorList>
            <person name="Kimball J.A."/>
            <person name="Haas M.W."/>
            <person name="Macchietto M."/>
            <person name="Kono T."/>
            <person name="Duquette J."/>
            <person name="Shao M."/>
        </authorList>
    </citation>
    <scope>NUCLEOTIDE SEQUENCE</scope>
    <source>
        <tissue evidence="6">Fresh leaf tissue</tissue>
    </source>
</reference>
<evidence type="ECO:0000256" key="3">
    <source>
        <dbReference type="SAM" id="SignalP"/>
    </source>
</evidence>
<feature type="domain" description="Xylanase inhibitor N-terminal" evidence="5">
    <location>
        <begin position="45"/>
        <end position="206"/>
    </location>
</feature>
<dbReference type="FunFam" id="2.40.70.10:FF:000117">
    <property type="entry name" value="Os01g0937500 protein"/>
    <property type="match status" value="1"/>
</dbReference>
<reference evidence="6" key="1">
    <citation type="journal article" date="2021" name="bioRxiv">
        <title>Whole Genome Assembly and Annotation of Northern Wild Rice, Zizania palustris L., Supports a Whole Genome Duplication in the Zizania Genus.</title>
        <authorList>
            <person name="Haas M."/>
            <person name="Kono T."/>
            <person name="Macchietto M."/>
            <person name="Millas R."/>
            <person name="McGilp L."/>
            <person name="Shao M."/>
            <person name="Duquette J."/>
            <person name="Hirsch C.N."/>
            <person name="Kimball J."/>
        </authorList>
    </citation>
    <scope>NUCLEOTIDE SEQUENCE</scope>
    <source>
        <tissue evidence="6">Fresh leaf tissue</tissue>
    </source>
</reference>
<evidence type="ECO:0000256" key="1">
    <source>
        <dbReference type="ARBA" id="ARBA00007447"/>
    </source>
</evidence>
<organism evidence="6 7">
    <name type="scientific">Zizania palustris</name>
    <name type="common">Northern wild rice</name>
    <dbReference type="NCBI Taxonomy" id="103762"/>
    <lineage>
        <taxon>Eukaryota</taxon>
        <taxon>Viridiplantae</taxon>
        <taxon>Streptophyta</taxon>
        <taxon>Embryophyta</taxon>
        <taxon>Tracheophyta</taxon>
        <taxon>Spermatophyta</taxon>
        <taxon>Magnoliopsida</taxon>
        <taxon>Liliopsida</taxon>
        <taxon>Poales</taxon>
        <taxon>Poaceae</taxon>
        <taxon>BOP clade</taxon>
        <taxon>Oryzoideae</taxon>
        <taxon>Oryzeae</taxon>
        <taxon>Zizaniinae</taxon>
        <taxon>Zizania</taxon>
    </lineage>
</organism>
<dbReference type="OrthoDB" id="1258937at2759"/>
<keyword evidence="2 3" id="KW-0732">Signal</keyword>
<evidence type="ECO:0000313" key="7">
    <source>
        <dbReference type="Proteomes" id="UP000729402"/>
    </source>
</evidence>
<protein>
    <recommendedName>
        <fullName evidence="8">Peptidase A1 domain-containing protein</fullName>
    </recommendedName>
</protein>
<accession>A0A8J5RTD0</accession>
<dbReference type="InterPro" id="IPR001461">
    <property type="entry name" value="Aspartic_peptidase_A1"/>
</dbReference>
<name>A0A8J5RTD0_ZIZPA</name>
<evidence type="ECO:0008006" key="8">
    <source>
        <dbReference type="Google" id="ProtNLM"/>
    </source>
</evidence>
<dbReference type="AlphaFoldDB" id="A0A8J5RTD0"/>
<dbReference type="GO" id="GO:0006508">
    <property type="term" value="P:proteolysis"/>
    <property type="evidence" value="ECO:0007669"/>
    <property type="project" value="InterPro"/>
</dbReference>
<evidence type="ECO:0000313" key="6">
    <source>
        <dbReference type="EMBL" id="KAG8053992.1"/>
    </source>
</evidence>
<dbReference type="CDD" id="cd05489">
    <property type="entry name" value="xylanase_inhibitor_I_like"/>
    <property type="match status" value="1"/>
</dbReference>
<dbReference type="PANTHER" id="PTHR47965:SF47">
    <property type="entry name" value="OS01G0937600 PROTEIN"/>
    <property type="match status" value="1"/>
</dbReference>
<dbReference type="Pfam" id="PF14543">
    <property type="entry name" value="TAXi_N"/>
    <property type="match status" value="1"/>
</dbReference>
<evidence type="ECO:0000259" key="4">
    <source>
        <dbReference type="Pfam" id="PF14541"/>
    </source>
</evidence>
<comment type="similarity">
    <text evidence="1">Belongs to the peptidase A1 family.</text>
</comment>
<dbReference type="EMBL" id="JAAALK010000288">
    <property type="protein sequence ID" value="KAG8053992.1"/>
    <property type="molecule type" value="Genomic_DNA"/>
</dbReference>
<gene>
    <name evidence="6" type="ORF">GUJ93_ZPchr0001g33137</name>
</gene>
<keyword evidence="7" id="KW-1185">Reference proteome</keyword>
<feature type="signal peptide" evidence="3">
    <location>
        <begin position="1"/>
        <end position="26"/>
    </location>
</feature>
<dbReference type="Proteomes" id="UP000729402">
    <property type="component" value="Unassembled WGS sequence"/>
</dbReference>
<dbReference type="PANTHER" id="PTHR47965">
    <property type="entry name" value="ASPARTYL PROTEASE-RELATED"/>
    <property type="match status" value="1"/>
</dbReference>
<comment type="caution">
    <text evidence="6">The sequence shown here is derived from an EMBL/GenBank/DDBJ whole genome shotgun (WGS) entry which is preliminary data.</text>
</comment>